<dbReference type="EMBL" id="FRYK01000003">
    <property type="protein sequence ID" value="SHO73498.1"/>
    <property type="molecule type" value="Genomic_DNA"/>
</dbReference>
<keyword evidence="3" id="KW-1185">Reference proteome</keyword>
<organism evidence="2 3">
    <name type="scientific">Flavobacterium cucumis</name>
    <dbReference type="NCBI Taxonomy" id="416016"/>
    <lineage>
        <taxon>Bacteria</taxon>
        <taxon>Pseudomonadati</taxon>
        <taxon>Bacteroidota</taxon>
        <taxon>Flavobacteriia</taxon>
        <taxon>Flavobacteriales</taxon>
        <taxon>Flavobacteriaceae</taxon>
        <taxon>Flavobacterium</taxon>
    </lineage>
</organism>
<dbReference type="AlphaFoldDB" id="A0A1M7ZXB5"/>
<proteinExistence type="predicted"/>
<protein>
    <submittedName>
        <fullName evidence="2">Uncharacterized protein</fullName>
    </submittedName>
</protein>
<keyword evidence="1" id="KW-1133">Transmembrane helix</keyword>
<feature type="transmembrane region" description="Helical" evidence="1">
    <location>
        <begin position="20"/>
        <end position="39"/>
    </location>
</feature>
<evidence type="ECO:0000313" key="2">
    <source>
        <dbReference type="EMBL" id="SHO73498.1"/>
    </source>
</evidence>
<name>A0A1M7ZXB5_9FLAO</name>
<dbReference type="RefSeq" id="WP_073583694.1">
    <property type="nucleotide sequence ID" value="NZ_CBCSEA010000008.1"/>
</dbReference>
<feature type="transmembrane region" description="Helical" evidence="1">
    <location>
        <begin position="45"/>
        <end position="64"/>
    </location>
</feature>
<gene>
    <name evidence="2" type="ORF">SAMN05443547_1859</name>
</gene>
<keyword evidence="1" id="KW-0812">Transmembrane</keyword>
<dbReference type="STRING" id="416016.SAMN05443547_1859"/>
<evidence type="ECO:0000256" key="1">
    <source>
        <dbReference type="SAM" id="Phobius"/>
    </source>
</evidence>
<reference evidence="3" key="1">
    <citation type="submission" date="2016-12" db="EMBL/GenBank/DDBJ databases">
        <authorList>
            <person name="Varghese N."/>
            <person name="Submissions S."/>
        </authorList>
    </citation>
    <scope>NUCLEOTIDE SEQUENCE [LARGE SCALE GENOMIC DNA]</scope>
    <source>
        <strain evidence="3">DSM 18830</strain>
    </source>
</reference>
<evidence type="ECO:0000313" key="3">
    <source>
        <dbReference type="Proteomes" id="UP000184611"/>
    </source>
</evidence>
<dbReference type="OrthoDB" id="1144067at2"/>
<sequence length="103" mass="11408">MTTVVNNIAEPVKNDKNSKLILSLLFDGIGMLSYLVPVFGEAIDFIWAPISGILLIVMFKGAVGKLAGVFGFIEELVPFIDFIPTFTITWFYTYVIKGGKEQN</sequence>
<feature type="transmembrane region" description="Helical" evidence="1">
    <location>
        <begin position="76"/>
        <end position="96"/>
    </location>
</feature>
<keyword evidence="1" id="KW-0472">Membrane</keyword>
<accession>A0A1M7ZXB5</accession>
<dbReference type="Proteomes" id="UP000184611">
    <property type="component" value="Unassembled WGS sequence"/>
</dbReference>